<accession>V1HE03</accession>
<proteinExistence type="predicted"/>
<gene>
    <name evidence="1" type="ORF">SEI61121_00450</name>
</gene>
<dbReference type="STRING" id="1173950.SEI61121_00450"/>
<evidence type="ECO:0000313" key="2">
    <source>
        <dbReference type="Proteomes" id="UP000017304"/>
    </source>
</evidence>
<dbReference type="AlphaFoldDB" id="V1HE03"/>
<name>V1HE03_SALER</name>
<dbReference type="EMBL" id="AOXI01000002">
    <property type="protein sequence ID" value="ESE88025.1"/>
    <property type="molecule type" value="Genomic_DNA"/>
</dbReference>
<dbReference type="PATRIC" id="fig|1173950.3.peg.97"/>
<sequence length="31" mass="3838">MHYNINAINIFRAKENTPEAVYKKWDRERVM</sequence>
<reference evidence="1 2" key="1">
    <citation type="journal article" date="2013" name="Genome Biol. Evol.">
        <title>Phylogenetic diversity of the enteric pathogen Salmonella enterica subsp. enterica inferred from genome-wide reference-free SNP characters.</title>
        <authorList>
            <person name="Timme R.E."/>
            <person name="Pettengill J.B."/>
            <person name="Allard M.W."/>
            <person name="Strain E."/>
            <person name="Barrangou R."/>
            <person name="Wehnes C."/>
            <person name="Van Kessel J.S."/>
            <person name="Karns J.S."/>
            <person name="Musser S.M."/>
            <person name="Brown E.W."/>
        </authorList>
    </citation>
    <scope>NUCLEOTIDE SEQUENCE [LARGE SCALE GENOMIC DNA]</scope>
    <source>
        <strain evidence="1 2">1121</strain>
    </source>
</reference>
<organism evidence="1 2">
    <name type="scientific">Salmonella enterica subsp. indica serovar 6,14,25:z10:1,(2),7 str. 1121</name>
    <dbReference type="NCBI Taxonomy" id="1173950"/>
    <lineage>
        <taxon>Bacteria</taxon>
        <taxon>Pseudomonadati</taxon>
        <taxon>Pseudomonadota</taxon>
        <taxon>Gammaproteobacteria</taxon>
        <taxon>Enterobacterales</taxon>
        <taxon>Enterobacteriaceae</taxon>
        <taxon>Salmonella</taxon>
    </lineage>
</organism>
<comment type="caution">
    <text evidence="1">The sequence shown here is derived from an EMBL/GenBank/DDBJ whole genome shotgun (WGS) entry which is preliminary data.</text>
</comment>
<protein>
    <submittedName>
        <fullName evidence="1">Uncharacterized protein</fullName>
    </submittedName>
</protein>
<evidence type="ECO:0000313" key="1">
    <source>
        <dbReference type="EMBL" id="ESE88025.1"/>
    </source>
</evidence>
<dbReference type="Proteomes" id="UP000017304">
    <property type="component" value="Unassembled WGS sequence"/>
</dbReference>